<dbReference type="InterPro" id="IPR036097">
    <property type="entry name" value="HisK_dim/P_sf"/>
</dbReference>
<keyword evidence="13" id="KW-1185">Reference proteome</keyword>
<evidence type="ECO:0000313" key="13">
    <source>
        <dbReference type="Proteomes" id="UP000606396"/>
    </source>
</evidence>
<dbReference type="Pfam" id="PF13426">
    <property type="entry name" value="PAS_9"/>
    <property type="match status" value="1"/>
</dbReference>
<feature type="modified residue" description="4-aspartylphosphate" evidence="6">
    <location>
        <position position="1297"/>
    </location>
</feature>
<evidence type="ECO:0000259" key="8">
    <source>
        <dbReference type="PROSITE" id="PS50109"/>
    </source>
</evidence>
<dbReference type="InterPro" id="IPR036890">
    <property type="entry name" value="HATPase_C_sf"/>
</dbReference>
<dbReference type="CDD" id="cd00130">
    <property type="entry name" value="PAS"/>
    <property type="match status" value="3"/>
</dbReference>
<dbReference type="PROSITE" id="PS50112">
    <property type="entry name" value="PAS"/>
    <property type="match status" value="1"/>
</dbReference>
<dbReference type="Pfam" id="PF02518">
    <property type="entry name" value="HATPase_c"/>
    <property type="match status" value="1"/>
</dbReference>
<dbReference type="Pfam" id="PF00512">
    <property type="entry name" value="HisKA"/>
    <property type="match status" value="1"/>
</dbReference>
<dbReference type="Gene3D" id="3.30.450.20">
    <property type="entry name" value="PAS domain"/>
    <property type="match status" value="5"/>
</dbReference>
<evidence type="ECO:0000256" key="1">
    <source>
        <dbReference type="ARBA" id="ARBA00000085"/>
    </source>
</evidence>
<evidence type="ECO:0000256" key="6">
    <source>
        <dbReference type="PROSITE-ProRule" id="PRU00169"/>
    </source>
</evidence>
<feature type="domain" description="PAC" evidence="11">
    <location>
        <begin position="676"/>
        <end position="728"/>
    </location>
</feature>
<dbReference type="SUPFAM" id="SSF55785">
    <property type="entry name" value="PYP-like sensor domain (PAS domain)"/>
    <property type="match status" value="4"/>
</dbReference>
<dbReference type="Gene3D" id="3.30.565.10">
    <property type="entry name" value="Histidine kinase-like ATPase, C-terminal domain"/>
    <property type="match status" value="1"/>
</dbReference>
<organism evidence="12 13">
    <name type="scientific">Nostoc punctiforme FACHB-252</name>
    <dbReference type="NCBI Taxonomy" id="1357509"/>
    <lineage>
        <taxon>Bacteria</taxon>
        <taxon>Bacillati</taxon>
        <taxon>Cyanobacteriota</taxon>
        <taxon>Cyanophyceae</taxon>
        <taxon>Nostocales</taxon>
        <taxon>Nostocaceae</taxon>
        <taxon>Nostoc</taxon>
    </lineage>
</organism>
<evidence type="ECO:0000256" key="7">
    <source>
        <dbReference type="SAM" id="Coils"/>
    </source>
</evidence>
<keyword evidence="4" id="KW-0418">Kinase</keyword>
<dbReference type="PROSITE" id="PS50113">
    <property type="entry name" value="PAC"/>
    <property type="match status" value="3"/>
</dbReference>
<dbReference type="SUPFAM" id="SSF55874">
    <property type="entry name" value="ATPase domain of HSP90 chaperone/DNA topoisomerase II/histidine kinase"/>
    <property type="match status" value="1"/>
</dbReference>
<evidence type="ECO:0000256" key="2">
    <source>
        <dbReference type="ARBA" id="ARBA00012438"/>
    </source>
</evidence>
<evidence type="ECO:0000256" key="5">
    <source>
        <dbReference type="ARBA" id="ARBA00023012"/>
    </source>
</evidence>
<dbReference type="Pfam" id="PF08448">
    <property type="entry name" value="PAS_4"/>
    <property type="match status" value="2"/>
</dbReference>
<dbReference type="InterPro" id="IPR029016">
    <property type="entry name" value="GAF-like_dom_sf"/>
</dbReference>
<dbReference type="InterPro" id="IPR011006">
    <property type="entry name" value="CheY-like_superfamily"/>
</dbReference>
<feature type="domain" description="Response regulatory" evidence="9">
    <location>
        <begin position="1248"/>
        <end position="1366"/>
    </location>
</feature>
<dbReference type="Proteomes" id="UP000606396">
    <property type="component" value="Unassembled WGS sequence"/>
</dbReference>
<dbReference type="SUPFAM" id="SSF47384">
    <property type="entry name" value="Homodimeric domain of signal transducing histidine kinase"/>
    <property type="match status" value="1"/>
</dbReference>
<reference evidence="12 13" key="1">
    <citation type="journal article" date="2020" name="ISME J.">
        <title>Comparative genomics reveals insights into cyanobacterial evolution and habitat adaptation.</title>
        <authorList>
            <person name="Chen M.Y."/>
            <person name="Teng W.K."/>
            <person name="Zhao L."/>
            <person name="Hu C.X."/>
            <person name="Zhou Y.K."/>
            <person name="Han B.P."/>
            <person name="Song L.R."/>
            <person name="Shu W.S."/>
        </authorList>
    </citation>
    <scope>NUCLEOTIDE SEQUENCE [LARGE SCALE GENOMIC DNA]</scope>
    <source>
        <strain evidence="12 13">FACHB-252</strain>
    </source>
</reference>
<keyword evidence="4" id="KW-0808">Transferase</keyword>
<accession>A0ABR8HB53</accession>
<dbReference type="InterPro" id="IPR001789">
    <property type="entry name" value="Sig_transdc_resp-reg_receiver"/>
</dbReference>
<dbReference type="SMART" id="SM00388">
    <property type="entry name" value="HisKA"/>
    <property type="match status" value="1"/>
</dbReference>
<keyword evidence="3 6" id="KW-0597">Phosphoprotein</keyword>
<feature type="domain" description="PAC" evidence="11">
    <location>
        <begin position="800"/>
        <end position="852"/>
    </location>
</feature>
<evidence type="ECO:0000259" key="11">
    <source>
        <dbReference type="PROSITE" id="PS50113"/>
    </source>
</evidence>
<dbReference type="SMART" id="SM00091">
    <property type="entry name" value="PAS"/>
    <property type="match status" value="2"/>
</dbReference>
<dbReference type="Pfam" id="PF00072">
    <property type="entry name" value="Response_reg"/>
    <property type="match status" value="1"/>
</dbReference>
<dbReference type="InterPro" id="IPR013655">
    <property type="entry name" value="PAS_fold_3"/>
</dbReference>
<dbReference type="CDD" id="cd00082">
    <property type="entry name" value="HisKA"/>
    <property type="match status" value="1"/>
</dbReference>
<sequence>MNSKFSENIIVGDSEMAVLMRSLDWSQTPLGPISDWAQSLKTSISILMSSRYPMFLWWGCEYANLYNDAYRPILGTSKHPQFLGQSAKDCWTEVWDVMGPLADSVLATGESTWCENLQLIIGRNGYPEAAYFTFSFNPARDETGKIGGIFCAVMETTKQVIGERQLRTLRELNTSTIEAKTVEEACHLAIATLSGNTDDIPFALLYLVEPDGSQARLVSTTTSIQLGSIASPQQVNLTQTNDLWHLSQVNQTRETQLVEDLRVRFGELPGGAWQSAHSALVMPLTKCGQTQQLAGLLVVGISPWQSLDDEYRGFFDLVASHVTTAMANTKAYEAQRKRAEALAELDRVKTLFFSNISHEFPIPSTLMLNPMEDLLVNPSDQNPCNGISPTHTLTSTAMAATHYVEEPWHCLPEVARGQGKRGAEGKSSPVPLCSCAPELTGVEATLKLAQLPREATQQQQTLRLEAETAREAVESILSRIGDGFFTLDVNWRFTYANNRLCEILGKRREELLGYNTWELFPDAIETEIYVQFHQAMREQTPLHFEYLYSPWNRWFKYRVYPSPNGLTIFVLEVTDSKLAEAEIQTLNQTLTHRIHELQVLFDLLPVGIAIAEDVECKKIRYNAYLSRILQVPVGANASQNAPLEQRPADGIFKKGGEVALEQLPMQYAAIHNTEVREKVLDIVHPDGSVIKLLCYASPLHDDGGRVTAVIGGFLNITERIRTEAALRESEEQFRLFVTASSDLVYKMNADWSEMRHLEGKDFLASTENPSSIWLERYILPEDRSQVLAVIHEAIRTKSIFELEHRVIKLDGTVGWTFSRAIPLLDAQNEIIEWFGTASEVTDRKQAEVEREQLLARVQSANETLQKFIEHTPVAVAMLDRKMRYLFASQRWMREYASGYTDLKGLCHYEAIADIPQRWRLVHQRCLAGATERCEEDYFLRHDGSAQWLRWEILPWYASGGEIGGIVIFVENITERKQAAQERQMLLEREQAAREQAEAANRIKDEFLAVLSHELRSPLNPILGWSKLLQNTKLDEARTKQALATIERNAKLQSGLIEDLLDVSRIIRGKLSLTISPVNLASTIQGAMETVRLAAEAKSIEIHTRLDPEIGLVLGDLTRLQQVVWNLLSNAVKFTPNEGRVEVQLEKIDHYAQITVSDNGKGITPEFLPHVFEYFRQEDGTTTRKFGGLGLGLAIVRHLLELHGGTVQADSPGDGLGATFTVRLPLMPTQPTVNQVELSELSLNLKGIQVLVVDDDTDTRDLVNFVLQQAGARVIAVSCASEAITILRQFHCDVLLSDIGMPETDGYMLIQQLEALLPQQGRQIKAIALTAYAGDFNQQKALEAGFQRHITKPIEPQQLLKEIVQLLRQGTG</sequence>
<dbReference type="SMART" id="SM00387">
    <property type="entry name" value="HATPase_c"/>
    <property type="match status" value="1"/>
</dbReference>
<dbReference type="InterPro" id="IPR005467">
    <property type="entry name" value="His_kinase_dom"/>
</dbReference>
<feature type="domain" description="PAC" evidence="11">
    <location>
        <begin position="932"/>
        <end position="984"/>
    </location>
</feature>
<dbReference type="SUPFAM" id="SSF52172">
    <property type="entry name" value="CheY-like"/>
    <property type="match status" value="1"/>
</dbReference>
<dbReference type="PRINTS" id="PR00344">
    <property type="entry name" value="BCTRLSENSOR"/>
</dbReference>
<dbReference type="Gene3D" id="1.10.287.130">
    <property type="match status" value="1"/>
</dbReference>
<dbReference type="InterPro" id="IPR000700">
    <property type="entry name" value="PAS-assoc_C"/>
</dbReference>
<evidence type="ECO:0000313" key="12">
    <source>
        <dbReference type="EMBL" id="MBD2612668.1"/>
    </source>
</evidence>
<dbReference type="Pfam" id="PF08447">
    <property type="entry name" value="PAS_3"/>
    <property type="match status" value="1"/>
</dbReference>
<evidence type="ECO:0000259" key="9">
    <source>
        <dbReference type="PROSITE" id="PS50110"/>
    </source>
</evidence>
<dbReference type="PROSITE" id="PS50110">
    <property type="entry name" value="RESPONSE_REGULATORY"/>
    <property type="match status" value="1"/>
</dbReference>
<dbReference type="Gene3D" id="3.30.450.40">
    <property type="match status" value="1"/>
</dbReference>
<dbReference type="PANTHER" id="PTHR43547:SF2">
    <property type="entry name" value="HYBRID SIGNAL TRANSDUCTION HISTIDINE KINASE C"/>
    <property type="match status" value="1"/>
</dbReference>
<dbReference type="Gene3D" id="3.40.50.2300">
    <property type="match status" value="1"/>
</dbReference>
<comment type="caution">
    <text evidence="12">The sequence shown here is derived from an EMBL/GenBank/DDBJ whole genome shotgun (WGS) entry which is preliminary data.</text>
</comment>
<evidence type="ECO:0000259" key="10">
    <source>
        <dbReference type="PROSITE" id="PS50112"/>
    </source>
</evidence>
<comment type="catalytic activity">
    <reaction evidence="1">
        <text>ATP + protein L-histidine = ADP + protein N-phospho-L-histidine.</text>
        <dbReference type="EC" id="2.7.13.3"/>
    </reaction>
</comment>
<dbReference type="InterPro" id="IPR035965">
    <property type="entry name" value="PAS-like_dom_sf"/>
</dbReference>
<proteinExistence type="predicted"/>
<dbReference type="EMBL" id="JACJTC010000010">
    <property type="protein sequence ID" value="MBD2612668.1"/>
    <property type="molecule type" value="Genomic_DNA"/>
</dbReference>
<feature type="coiled-coil region" evidence="7">
    <location>
        <begin position="843"/>
        <end position="870"/>
    </location>
</feature>
<dbReference type="InterPro" id="IPR003661">
    <property type="entry name" value="HisK_dim/P_dom"/>
</dbReference>
<dbReference type="SMART" id="SM00448">
    <property type="entry name" value="REC"/>
    <property type="match status" value="1"/>
</dbReference>
<dbReference type="RefSeq" id="WP_190950139.1">
    <property type="nucleotide sequence ID" value="NZ_JACJTC010000010.1"/>
</dbReference>
<name>A0ABR8HB53_NOSPU</name>
<protein>
    <recommendedName>
        <fullName evidence="2">histidine kinase</fullName>
        <ecNumber evidence="2">2.7.13.3</ecNumber>
    </recommendedName>
</protein>
<feature type="domain" description="Histidine kinase" evidence="8">
    <location>
        <begin position="1009"/>
        <end position="1227"/>
    </location>
</feature>
<dbReference type="InterPro" id="IPR001610">
    <property type="entry name" value="PAC"/>
</dbReference>
<dbReference type="CDD" id="cd16922">
    <property type="entry name" value="HATPase_EvgS-ArcB-TorS-like"/>
    <property type="match status" value="1"/>
</dbReference>
<evidence type="ECO:0000256" key="4">
    <source>
        <dbReference type="ARBA" id="ARBA00022777"/>
    </source>
</evidence>
<dbReference type="PROSITE" id="PS50109">
    <property type="entry name" value="HIS_KIN"/>
    <property type="match status" value="1"/>
</dbReference>
<dbReference type="EC" id="2.7.13.3" evidence="2"/>
<dbReference type="SUPFAM" id="SSF55781">
    <property type="entry name" value="GAF domain-like"/>
    <property type="match status" value="1"/>
</dbReference>
<dbReference type="InterPro" id="IPR004358">
    <property type="entry name" value="Sig_transdc_His_kin-like_C"/>
</dbReference>
<feature type="domain" description="PAS" evidence="10">
    <location>
        <begin position="469"/>
        <end position="539"/>
    </location>
</feature>
<dbReference type="InterPro" id="IPR013656">
    <property type="entry name" value="PAS_4"/>
</dbReference>
<dbReference type="InterPro" id="IPR003594">
    <property type="entry name" value="HATPase_dom"/>
</dbReference>
<dbReference type="NCBIfam" id="TIGR00229">
    <property type="entry name" value="sensory_box"/>
    <property type="match status" value="2"/>
</dbReference>
<dbReference type="SMART" id="SM00086">
    <property type="entry name" value="PAC"/>
    <property type="match status" value="3"/>
</dbReference>
<keyword evidence="5" id="KW-0902">Two-component regulatory system</keyword>
<dbReference type="PANTHER" id="PTHR43547">
    <property type="entry name" value="TWO-COMPONENT HISTIDINE KINASE"/>
    <property type="match status" value="1"/>
</dbReference>
<dbReference type="InterPro" id="IPR000014">
    <property type="entry name" value="PAS"/>
</dbReference>
<evidence type="ECO:0000256" key="3">
    <source>
        <dbReference type="ARBA" id="ARBA00022553"/>
    </source>
</evidence>
<gene>
    <name evidence="12" type="ORF">H6G94_15545</name>
</gene>
<keyword evidence="7" id="KW-0175">Coiled coil</keyword>